<dbReference type="PANTHER" id="PTHR13887:SF14">
    <property type="entry name" value="DISULFIDE BOND FORMATION PROTEIN D"/>
    <property type="match status" value="1"/>
</dbReference>
<dbReference type="PROSITE" id="PS51352">
    <property type="entry name" value="THIOREDOXIN_2"/>
    <property type="match status" value="1"/>
</dbReference>
<dbReference type="GO" id="GO:0016491">
    <property type="term" value="F:oxidoreductase activity"/>
    <property type="evidence" value="ECO:0007669"/>
    <property type="project" value="UniProtKB-KW"/>
</dbReference>
<dbReference type="Proteomes" id="UP000051562">
    <property type="component" value="Unassembled WGS sequence"/>
</dbReference>
<evidence type="ECO:0000313" key="7">
    <source>
        <dbReference type="EMBL" id="KQK31614.1"/>
    </source>
</evidence>
<keyword evidence="2" id="KW-0560">Oxidoreductase</keyword>
<feature type="signal peptide" evidence="5">
    <location>
        <begin position="1"/>
        <end position="19"/>
    </location>
</feature>
<organism evidence="7 8">
    <name type="scientific">Bosea thiooxidans</name>
    <dbReference type="NCBI Taxonomy" id="53254"/>
    <lineage>
        <taxon>Bacteria</taxon>
        <taxon>Pseudomonadati</taxon>
        <taxon>Pseudomonadota</taxon>
        <taxon>Alphaproteobacteria</taxon>
        <taxon>Hyphomicrobiales</taxon>
        <taxon>Boseaceae</taxon>
        <taxon>Bosea</taxon>
    </lineage>
</organism>
<dbReference type="EMBL" id="LMAR01000019">
    <property type="protein sequence ID" value="KQK31614.1"/>
    <property type="molecule type" value="Genomic_DNA"/>
</dbReference>
<dbReference type="Gene3D" id="3.40.30.10">
    <property type="entry name" value="Glutaredoxin"/>
    <property type="match status" value="1"/>
</dbReference>
<dbReference type="CDD" id="cd03023">
    <property type="entry name" value="DsbA_Com1_like"/>
    <property type="match status" value="1"/>
</dbReference>
<feature type="domain" description="Thioredoxin" evidence="6">
    <location>
        <begin position="66"/>
        <end position="197"/>
    </location>
</feature>
<evidence type="ECO:0000256" key="2">
    <source>
        <dbReference type="ARBA" id="ARBA00023002"/>
    </source>
</evidence>
<evidence type="ECO:0000313" key="8">
    <source>
        <dbReference type="Proteomes" id="UP000051562"/>
    </source>
</evidence>
<dbReference type="SUPFAM" id="SSF52833">
    <property type="entry name" value="Thioredoxin-like"/>
    <property type="match status" value="1"/>
</dbReference>
<protein>
    <submittedName>
        <fullName evidence="7">Disulfide bond formation protein DsbA</fullName>
    </submittedName>
</protein>
<evidence type="ECO:0000256" key="1">
    <source>
        <dbReference type="ARBA" id="ARBA00022729"/>
    </source>
</evidence>
<reference evidence="7 8" key="1">
    <citation type="submission" date="2015-10" db="EMBL/GenBank/DDBJ databases">
        <title>Draft genome of Bosea thiooxidans.</title>
        <authorList>
            <person name="Wang X."/>
        </authorList>
    </citation>
    <scope>NUCLEOTIDE SEQUENCE [LARGE SCALE GENOMIC DNA]</scope>
    <source>
        <strain evidence="7 8">CGMCC 9174</strain>
    </source>
</reference>
<keyword evidence="4" id="KW-0676">Redox-active center</keyword>
<feature type="chain" id="PRO_5006206532" evidence="5">
    <location>
        <begin position="20"/>
        <end position="245"/>
    </location>
</feature>
<dbReference type="PANTHER" id="PTHR13887">
    <property type="entry name" value="GLUTATHIONE S-TRANSFERASE KAPPA"/>
    <property type="match status" value="1"/>
</dbReference>
<keyword evidence="8" id="KW-1185">Reference proteome</keyword>
<sequence>MGRKLGGLAGLLFGTIAWASTSHAEQIDRSQIQTLIREYILGNPQIIEEALTQVRLRAQKAEAEAKSAALIAERAALLESKGDIVMGNPNGDVSLVEFFDFNCGYCKRAAPDVTALLAGDPKLRVVLKDLPILGPGSVEAAKVGLAVKEVAGEARAVEFHKRLIDFRGRIDGSRAIEVAGELGIDTQRLKSVAASKEIEALISKNLDLAQRLGVTGTPSFVVGDQLLVGAVGQMPLGEAIRATRK</sequence>
<keyword evidence="1 5" id="KW-0732">Signal</keyword>
<evidence type="ECO:0000256" key="3">
    <source>
        <dbReference type="ARBA" id="ARBA00023157"/>
    </source>
</evidence>
<comment type="caution">
    <text evidence="7">The sequence shown here is derived from an EMBL/GenBank/DDBJ whole genome shotgun (WGS) entry which is preliminary data.</text>
</comment>
<dbReference type="RefSeq" id="WP_055727083.1">
    <property type="nucleotide sequence ID" value="NZ_LMAR01000019.1"/>
</dbReference>
<evidence type="ECO:0000256" key="4">
    <source>
        <dbReference type="ARBA" id="ARBA00023284"/>
    </source>
</evidence>
<dbReference type="Pfam" id="PF18312">
    <property type="entry name" value="ScsC_N"/>
    <property type="match status" value="1"/>
</dbReference>
<keyword evidence="3" id="KW-1015">Disulfide bond</keyword>
<gene>
    <name evidence="7" type="ORF">ARD30_09265</name>
</gene>
<dbReference type="AlphaFoldDB" id="A0A0Q3PP31"/>
<dbReference type="InterPro" id="IPR036249">
    <property type="entry name" value="Thioredoxin-like_sf"/>
</dbReference>
<dbReference type="InterPro" id="IPR001853">
    <property type="entry name" value="DSBA-like_thioredoxin_dom"/>
</dbReference>
<evidence type="ECO:0000256" key="5">
    <source>
        <dbReference type="SAM" id="SignalP"/>
    </source>
</evidence>
<proteinExistence type="predicted"/>
<accession>A0A0Q3PP31</accession>
<name>A0A0Q3PP31_9HYPH</name>
<dbReference type="InterPro" id="IPR013766">
    <property type="entry name" value="Thioredoxin_domain"/>
</dbReference>
<evidence type="ECO:0000259" key="6">
    <source>
        <dbReference type="PROSITE" id="PS51352"/>
    </source>
</evidence>
<dbReference type="Pfam" id="PF01323">
    <property type="entry name" value="DSBA"/>
    <property type="match status" value="1"/>
</dbReference>
<dbReference type="InterPro" id="IPR041205">
    <property type="entry name" value="ScsC_N"/>
</dbReference>